<comment type="cofactor">
    <cofactor evidence="1">
        <name>heme</name>
        <dbReference type="ChEBI" id="CHEBI:30413"/>
    </cofactor>
</comment>
<keyword evidence="16" id="KW-1185">Reference proteome</keyword>
<evidence type="ECO:0000313" key="15">
    <source>
        <dbReference type="EMBL" id="KAF8904734.1"/>
    </source>
</evidence>
<comment type="subcellular location">
    <subcellularLocation>
        <location evidence="2">Membrane</location>
    </subcellularLocation>
</comment>
<feature type="transmembrane region" description="Helical" evidence="13">
    <location>
        <begin position="29"/>
        <end position="50"/>
    </location>
</feature>
<keyword evidence="7" id="KW-0479">Metal-binding</keyword>
<dbReference type="Pfam" id="PF00067">
    <property type="entry name" value="p450"/>
    <property type="match status" value="1"/>
</dbReference>
<feature type="transmembrane region" description="Helical" evidence="13">
    <location>
        <begin position="57"/>
        <end position="76"/>
    </location>
</feature>
<evidence type="ECO:0000256" key="7">
    <source>
        <dbReference type="ARBA" id="ARBA00022723"/>
    </source>
</evidence>
<evidence type="ECO:0000313" key="16">
    <source>
        <dbReference type="Proteomes" id="UP000724874"/>
    </source>
</evidence>
<feature type="signal peptide" evidence="14">
    <location>
        <begin position="1"/>
        <end position="21"/>
    </location>
</feature>
<keyword evidence="12 13" id="KW-0472">Membrane</keyword>
<dbReference type="Proteomes" id="UP000724874">
    <property type="component" value="Unassembled WGS sequence"/>
</dbReference>
<comment type="pathway">
    <text evidence="3">Secondary metabolite biosynthesis; terpenoid biosynthesis.</text>
</comment>
<evidence type="ECO:0000256" key="12">
    <source>
        <dbReference type="ARBA" id="ARBA00023136"/>
    </source>
</evidence>
<dbReference type="SUPFAM" id="SSF48264">
    <property type="entry name" value="Cytochrome P450"/>
    <property type="match status" value="1"/>
</dbReference>
<dbReference type="AlphaFoldDB" id="A0A9P5TP56"/>
<reference evidence="15" key="1">
    <citation type="submission" date="2020-11" db="EMBL/GenBank/DDBJ databases">
        <authorList>
            <consortium name="DOE Joint Genome Institute"/>
            <person name="Ahrendt S."/>
            <person name="Riley R."/>
            <person name="Andreopoulos W."/>
            <person name="LaButti K."/>
            <person name="Pangilinan J."/>
            <person name="Ruiz-duenas F.J."/>
            <person name="Barrasa J.M."/>
            <person name="Sanchez-Garcia M."/>
            <person name="Camarero S."/>
            <person name="Miyauchi S."/>
            <person name="Serrano A."/>
            <person name="Linde D."/>
            <person name="Babiker R."/>
            <person name="Drula E."/>
            <person name="Ayuso-Fernandez I."/>
            <person name="Pacheco R."/>
            <person name="Padilla G."/>
            <person name="Ferreira P."/>
            <person name="Barriuso J."/>
            <person name="Kellner H."/>
            <person name="Castanera R."/>
            <person name="Alfaro M."/>
            <person name="Ramirez L."/>
            <person name="Pisabarro A.G."/>
            <person name="Kuo A."/>
            <person name="Tritt A."/>
            <person name="Lipzen A."/>
            <person name="He G."/>
            <person name="Yan M."/>
            <person name="Ng V."/>
            <person name="Cullen D."/>
            <person name="Martin F."/>
            <person name="Rosso M.-N."/>
            <person name="Henrissat B."/>
            <person name="Hibbett D."/>
            <person name="Martinez A.T."/>
            <person name="Grigoriev I.V."/>
        </authorList>
    </citation>
    <scope>NUCLEOTIDE SEQUENCE</scope>
    <source>
        <strain evidence="15">AH 44721</strain>
    </source>
</reference>
<dbReference type="GO" id="GO:0016705">
    <property type="term" value="F:oxidoreductase activity, acting on paired donors, with incorporation or reduction of molecular oxygen"/>
    <property type="evidence" value="ECO:0007669"/>
    <property type="project" value="InterPro"/>
</dbReference>
<dbReference type="GO" id="GO:0005506">
    <property type="term" value="F:iron ion binding"/>
    <property type="evidence" value="ECO:0007669"/>
    <property type="project" value="InterPro"/>
</dbReference>
<evidence type="ECO:0000256" key="9">
    <source>
        <dbReference type="ARBA" id="ARBA00023002"/>
    </source>
</evidence>
<feature type="chain" id="PRO_5040370760" evidence="14">
    <location>
        <begin position="22"/>
        <end position="466"/>
    </location>
</feature>
<evidence type="ECO:0000256" key="14">
    <source>
        <dbReference type="SAM" id="SignalP"/>
    </source>
</evidence>
<gene>
    <name evidence="15" type="ORF">CPB84DRAFT_1814353</name>
</gene>
<evidence type="ECO:0000256" key="11">
    <source>
        <dbReference type="ARBA" id="ARBA00023033"/>
    </source>
</evidence>
<evidence type="ECO:0000256" key="8">
    <source>
        <dbReference type="ARBA" id="ARBA00022989"/>
    </source>
</evidence>
<keyword evidence="11" id="KW-0503">Monooxygenase</keyword>
<keyword evidence="9" id="KW-0560">Oxidoreductase</keyword>
<keyword evidence="5" id="KW-0349">Heme</keyword>
<evidence type="ECO:0000256" key="3">
    <source>
        <dbReference type="ARBA" id="ARBA00004721"/>
    </source>
</evidence>
<evidence type="ECO:0000256" key="2">
    <source>
        <dbReference type="ARBA" id="ARBA00004370"/>
    </source>
</evidence>
<dbReference type="PANTHER" id="PTHR24305:SF166">
    <property type="entry name" value="CYTOCHROME P450 12A4, MITOCHONDRIAL-RELATED"/>
    <property type="match status" value="1"/>
</dbReference>
<dbReference type="InterPro" id="IPR001128">
    <property type="entry name" value="Cyt_P450"/>
</dbReference>
<dbReference type="GO" id="GO:0004497">
    <property type="term" value="F:monooxygenase activity"/>
    <property type="evidence" value="ECO:0007669"/>
    <property type="project" value="UniProtKB-KW"/>
</dbReference>
<dbReference type="InterPro" id="IPR036396">
    <property type="entry name" value="Cyt_P450_sf"/>
</dbReference>
<sequence>MSMGNMCITIILLALWSHAWLRKREPKSLLNLSISLLVIVSLPSYGLVPYVGSPTKAYLLGSAIFLTTLLTSISLYRLSPFHPLSRYPGPWQCRLTKLWGTYIAWNGKPQVYYKKLHDQYGAIVRIGPNELSVIDADLIPNILGASGMPKGPMWGGRRILPSKNWNRNNSLTSVRDLLPWNAAFKPSSVAGYEGMLIARAEQFINNSRTSAILETLHWDRFGGVYSLMRDGDIEQVLLKMRRGVFMPSISQHIPWLLGALHAMPFVSSDTRAFGLFGIEQAKKRASMQNDILRKDLFYYLLEDTKMSVLSKLVSSALLAIVAGSDTTSSNETLRLQPPIPTSLQRAPALGSGGKALSPDMHSCSGSPWIIHRCPRYFSPDPDRFWPDRWLNQRSFPFQRGQLTVQEKPLAMIELRYLTCSLVRTFDMSFDGRYNPAQWEDSLVDRFVMLKGKLPVQLNLRKVNQSL</sequence>
<keyword evidence="10" id="KW-0408">Iron</keyword>
<dbReference type="GO" id="GO:0020037">
    <property type="term" value="F:heme binding"/>
    <property type="evidence" value="ECO:0007669"/>
    <property type="project" value="InterPro"/>
</dbReference>
<evidence type="ECO:0000256" key="5">
    <source>
        <dbReference type="ARBA" id="ARBA00022617"/>
    </source>
</evidence>
<dbReference type="EMBL" id="JADNYJ010000025">
    <property type="protein sequence ID" value="KAF8904734.1"/>
    <property type="molecule type" value="Genomic_DNA"/>
</dbReference>
<comment type="similarity">
    <text evidence="4">Belongs to the cytochrome P450 family.</text>
</comment>
<organism evidence="15 16">
    <name type="scientific">Gymnopilus junonius</name>
    <name type="common">Spectacular rustgill mushroom</name>
    <name type="synonym">Gymnopilus spectabilis subsp. junonius</name>
    <dbReference type="NCBI Taxonomy" id="109634"/>
    <lineage>
        <taxon>Eukaryota</taxon>
        <taxon>Fungi</taxon>
        <taxon>Dikarya</taxon>
        <taxon>Basidiomycota</taxon>
        <taxon>Agaricomycotina</taxon>
        <taxon>Agaricomycetes</taxon>
        <taxon>Agaricomycetidae</taxon>
        <taxon>Agaricales</taxon>
        <taxon>Agaricineae</taxon>
        <taxon>Hymenogastraceae</taxon>
        <taxon>Gymnopilus</taxon>
    </lineage>
</organism>
<evidence type="ECO:0000256" key="4">
    <source>
        <dbReference type="ARBA" id="ARBA00010617"/>
    </source>
</evidence>
<evidence type="ECO:0000256" key="6">
    <source>
        <dbReference type="ARBA" id="ARBA00022692"/>
    </source>
</evidence>
<accession>A0A9P5TP56</accession>
<dbReference type="Gene3D" id="1.10.630.10">
    <property type="entry name" value="Cytochrome P450"/>
    <property type="match status" value="2"/>
</dbReference>
<name>A0A9P5TP56_GYMJU</name>
<protein>
    <submittedName>
        <fullName evidence="15">Cytochrome P450</fullName>
    </submittedName>
</protein>
<proteinExistence type="inferred from homology"/>
<keyword evidence="6 13" id="KW-0812">Transmembrane</keyword>
<keyword evidence="14" id="KW-0732">Signal</keyword>
<evidence type="ECO:0000256" key="10">
    <source>
        <dbReference type="ARBA" id="ARBA00023004"/>
    </source>
</evidence>
<comment type="caution">
    <text evidence="15">The sequence shown here is derived from an EMBL/GenBank/DDBJ whole genome shotgun (WGS) entry which is preliminary data.</text>
</comment>
<keyword evidence="8 13" id="KW-1133">Transmembrane helix</keyword>
<evidence type="ECO:0000256" key="13">
    <source>
        <dbReference type="SAM" id="Phobius"/>
    </source>
</evidence>
<dbReference type="InterPro" id="IPR050121">
    <property type="entry name" value="Cytochrome_P450_monoxygenase"/>
</dbReference>
<dbReference type="OrthoDB" id="6692864at2759"/>
<dbReference type="PANTHER" id="PTHR24305">
    <property type="entry name" value="CYTOCHROME P450"/>
    <property type="match status" value="1"/>
</dbReference>
<dbReference type="GO" id="GO:0016020">
    <property type="term" value="C:membrane"/>
    <property type="evidence" value="ECO:0007669"/>
    <property type="project" value="UniProtKB-SubCell"/>
</dbReference>
<evidence type="ECO:0000256" key="1">
    <source>
        <dbReference type="ARBA" id="ARBA00001971"/>
    </source>
</evidence>